<accession>A0A7Z2ZRD5</accession>
<protein>
    <submittedName>
        <fullName evidence="2">Uncharacterized protein</fullName>
    </submittedName>
</protein>
<proteinExistence type="predicted"/>
<sequence>MTMLTAAGGGAAGFSSSGNALGRPQEPASAVRRDFRDAALYGLFDEKF</sequence>
<evidence type="ECO:0000313" key="2">
    <source>
        <dbReference type="EMBL" id="QJD99352.1"/>
    </source>
</evidence>
<dbReference type="Proteomes" id="UP000502415">
    <property type="component" value="Chromosome"/>
</dbReference>
<reference evidence="2 3" key="1">
    <citation type="submission" date="2020-04" db="EMBL/GenBank/DDBJ databases">
        <title>Genome sequencing of novel species.</title>
        <authorList>
            <person name="Heo J."/>
            <person name="Kim S.-J."/>
            <person name="Kim J.-S."/>
            <person name="Hong S.-B."/>
            <person name="Kwon S.-W."/>
        </authorList>
    </citation>
    <scope>NUCLEOTIDE SEQUENCE [LARGE SCALE GENOMIC DNA]</scope>
    <source>
        <strain evidence="2 3">GN2-R2</strain>
    </source>
</reference>
<dbReference type="KEGG" id="mfy:HH212_04310"/>
<feature type="region of interest" description="Disordered" evidence="1">
    <location>
        <begin position="1"/>
        <end position="29"/>
    </location>
</feature>
<gene>
    <name evidence="2" type="ORF">HH212_04310</name>
</gene>
<dbReference type="AlphaFoldDB" id="A0A7Z2ZRD5"/>
<name>A0A7Z2ZRD5_9BURK</name>
<evidence type="ECO:0000256" key="1">
    <source>
        <dbReference type="SAM" id="MobiDB-lite"/>
    </source>
</evidence>
<dbReference type="RefSeq" id="WP_169434247.1">
    <property type="nucleotide sequence ID" value="NZ_CP051685.1"/>
</dbReference>
<dbReference type="EMBL" id="CP051685">
    <property type="protein sequence ID" value="QJD99352.1"/>
    <property type="molecule type" value="Genomic_DNA"/>
</dbReference>
<keyword evidence="3" id="KW-1185">Reference proteome</keyword>
<organism evidence="2 3">
    <name type="scientific">Massilia forsythiae</name>
    <dbReference type="NCBI Taxonomy" id="2728020"/>
    <lineage>
        <taxon>Bacteria</taxon>
        <taxon>Pseudomonadati</taxon>
        <taxon>Pseudomonadota</taxon>
        <taxon>Betaproteobacteria</taxon>
        <taxon>Burkholderiales</taxon>
        <taxon>Oxalobacteraceae</taxon>
        <taxon>Telluria group</taxon>
        <taxon>Massilia</taxon>
    </lineage>
</organism>
<evidence type="ECO:0000313" key="3">
    <source>
        <dbReference type="Proteomes" id="UP000502415"/>
    </source>
</evidence>